<comment type="similarity">
    <text evidence="4">Belongs to the glycosyltransferase 2 family.</text>
</comment>
<feature type="region of interest" description="Disordered" evidence="15">
    <location>
        <begin position="502"/>
        <end position="529"/>
    </location>
</feature>
<comment type="subcellular location">
    <subcellularLocation>
        <location evidence="1">Membrane</location>
        <topology evidence="1">Multi-pass membrane protein</topology>
    </subcellularLocation>
</comment>
<evidence type="ECO:0000256" key="15">
    <source>
        <dbReference type="SAM" id="MobiDB-lite"/>
    </source>
</evidence>
<proteinExistence type="inferred from homology"/>
<keyword evidence="11 16" id="KW-0472">Membrane</keyword>
<dbReference type="InterPro" id="IPR029044">
    <property type="entry name" value="Nucleotide-diphossugar_trans"/>
</dbReference>
<evidence type="ECO:0000256" key="13">
    <source>
        <dbReference type="ARBA" id="ARBA00031543"/>
    </source>
</evidence>
<name>A0A084QAK1_STAC4</name>
<evidence type="ECO:0000256" key="5">
    <source>
        <dbReference type="ARBA" id="ARBA00012699"/>
    </source>
</evidence>
<dbReference type="GO" id="GO:0008120">
    <property type="term" value="F:ceramide glucosyltransferase activity"/>
    <property type="evidence" value="ECO:0007669"/>
    <property type="project" value="UniProtKB-EC"/>
</dbReference>
<comment type="pathway">
    <text evidence="2">Lipid metabolism; sphingolipid metabolism.</text>
</comment>
<dbReference type="SUPFAM" id="SSF53448">
    <property type="entry name" value="Nucleotide-diphospho-sugar transferases"/>
    <property type="match status" value="1"/>
</dbReference>
<evidence type="ECO:0000256" key="7">
    <source>
        <dbReference type="ARBA" id="ARBA00022676"/>
    </source>
</evidence>
<evidence type="ECO:0000256" key="1">
    <source>
        <dbReference type="ARBA" id="ARBA00004141"/>
    </source>
</evidence>
<dbReference type="InterPro" id="IPR025993">
    <property type="entry name" value="Ceramide_glucosylTrfase"/>
</dbReference>
<protein>
    <recommendedName>
        <fullName evidence="6">Ceramide glucosyltransferase</fullName>
        <ecNumber evidence="5">2.4.1.80</ecNumber>
    </recommendedName>
    <alternativeName>
        <fullName evidence="13">Glucosylceramide synthase</fullName>
    </alternativeName>
    <alternativeName>
        <fullName evidence="14">UDP-glucose ceramide glucosyltransferase</fullName>
    </alternativeName>
    <alternativeName>
        <fullName evidence="12">UDP-glucose:N-acylsphingosine D-glucosyltransferase</fullName>
    </alternativeName>
</protein>
<dbReference type="Pfam" id="PF13506">
    <property type="entry name" value="Glyco_transf_21"/>
    <property type="match status" value="1"/>
</dbReference>
<evidence type="ECO:0000256" key="8">
    <source>
        <dbReference type="ARBA" id="ARBA00022679"/>
    </source>
</evidence>
<dbReference type="Proteomes" id="UP000028524">
    <property type="component" value="Unassembled WGS sequence"/>
</dbReference>
<dbReference type="HOGENOM" id="CLU_030898_1_0_1"/>
<evidence type="ECO:0000256" key="14">
    <source>
        <dbReference type="ARBA" id="ARBA00032575"/>
    </source>
</evidence>
<dbReference type="EC" id="2.4.1.80" evidence="5"/>
<evidence type="ECO:0000256" key="10">
    <source>
        <dbReference type="ARBA" id="ARBA00022989"/>
    </source>
</evidence>
<gene>
    <name evidence="17" type="ORF">S40285_02738</name>
</gene>
<feature type="transmembrane region" description="Helical" evidence="16">
    <location>
        <begin position="6"/>
        <end position="28"/>
    </location>
</feature>
<dbReference type="OrthoDB" id="1483400at2759"/>
<dbReference type="UniPathway" id="UPA00222"/>
<dbReference type="OMA" id="IVWIIDC"/>
<evidence type="ECO:0000256" key="11">
    <source>
        <dbReference type="ARBA" id="ARBA00023136"/>
    </source>
</evidence>
<comment type="pathway">
    <text evidence="3">Sphingolipid metabolism.</text>
</comment>
<reference evidence="17 18" key="1">
    <citation type="journal article" date="2014" name="BMC Genomics">
        <title>Comparative genome sequencing reveals chemotype-specific gene clusters in the toxigenic black mold Stachybotrys.</title>
        <authorList>
            <person name="Semeiks J."/>
            <person name="Borek D."/>
            <person name="Otwinowski Z."/>
            <person name="Grishin N.V."/>
        </authorList>
    </citation>
    <scope>NUCLEOTIDE SEQUENCE [LARGE SCALE GENOMIC DNA]</scope>
    <source>
        <strain evidence="17 18">IBT 40285</strain>
    </source>
</reference>
<accession>A0A084QAK1</accession>
<dbReference type="EMBL" id="KL660878">
    <property type="protein sequence ID" value="KFA60986.1"/>
    <property type="molecule type" value="Genomic_DNA"/>
</dbReference>
<dbReference type="PANTHER" id="PTHR12726">
    <property type="entry name" value="CERAMIDE GLUCOSYLTRANSFERASE"/>
    <property type="match status" value="1"/>
</dbReference>
<evidence type="ECO:0000313" key="18">
    <source>
        <dbReference type="Proteomes" id="UP000028524"/>
    </source>
</evidence>
<dbReference type="PANTHER" id="PTHR12726:SF0">
    <property type="entry name" value="CERAMIDE GLUCOSYLTRANSFERASE"/>
    <property type="match status" value="1"/>
</dbReference>
<evidence type="ECO:0000256" key="4">
    <source>
        <dbReference type="ARBA" id="ARBA00006739"/>
    </source>
</evidence>
<organism evidence="17 18">
    <name type="scientific">Stachybotrys chlorohalonatus (strain IBT 40285)</name>
    <dbReference type="NCBI Taxonomy" id="1283841"/>
    <lineage>
        <taxon>Eukaryota</taxon>
        <taxon>Fungi</taxon>
        <taxon>Dikarya</taxon>
        <taxon>Ascomycota</taxon>
        <taxon>Pezizomycotina</taxon>
        <taxon>Sordariomycetes</taxon>
        <taxon>Hypocreomycetidae</taxon>
        <taxon>Hypocreales</taxon>
        <taxon>Stachybotryaceae</taxon>
        <taxon>Stachybotrys</taxon>
    </lineage>
</organism>
<dbReference type="InParanoid" id="A0A084QAK1"/>
<feature type="transmembrane region" description="Helical" evidence="16">
    <location>
        <begin position="404"/>
        <end position="424"/>
    </location>
</feature>
<keyword evidence="18" id="KW-1185">Reference proteome</keyword>
<keyword evidence="10 16" id="KW-1133">Transmembrane helix</keyword>
<sequence length="529" mass="59294">MSSNLAQYAATVCLVWSVVVVVVEAVGIRAIFRHFSRLPTPPVSSRASNHDNVPRITLIRPVKGLEPHLYECIASSFQQDYPVSRVSIRLCVESKDDPAYSLLCRIVENNPGYDAKVLVEEEDPLLHGSGGLAGRMGPNPKIRNISRAYREAGKEDLIWIIDSNVWISKNIMGRMVDKLMGYSVTGKGTNMPYIFAHQLPLVVDVGRSAVPSATDSSSLQPSTEPPSSALARMRTYGGGRLDEMFMATTHAKFYSAINEVGVAPCVVGKSNMFRKAHLDLATSTSSSSSLLGEETQLTGIDYFSHHICEDHIIGELLWRTNIPNYLRHGIVWGDLVFQPMADMSVAAYAARRARWLRARKFTVLAATLVEPGVESFLCCAYFAFAITTLPWFHETFGISQTWSAMALTWLISVFTWMAVDWFTFQRLHAGYTVEQYDGVPYFARGTAYAGGIPRRSYLQWCLAWLGREALALPIWIYAVLLGADVVWRGKTFRVKFDTTVEEMPRNQRPRESPSPEWRRSRASSKDRQD</sequence>
<keyword evidence="7" id="KW-0328">Glycosyltransferase</keyword>
<evidence type="ECO:0000256" key="2">
    <source>
        <dbReference type="ARBA" id="ARBA00004760"/>
    </source>
</evidence>
<dbReference type="AlphaFoldDB" id="A0A084QAK1"/>
<dbReference type="STRING" id="1283841.A0A084QAK1"/>
<evidence type="ECO:0000256" key="12">
    <source>
        <dbReference type="ARBA" id="ARBA00031017"/>
    </source>
</evidence>
<dbReference type="GO" id="GO:0016020">
    <property type="term" value="C:membrane"/>
    <property type="evidence" value="ECO:0007669"/>
    <property type="project" value="UniProtKB-SubCell"/>
</dbReference>
<evidence type="ECO:0000313" key="17">
    <source>
        <dbReference type="EMBL" id="KFA60986.1"/>
    </source>
</evidence>
<evidence type="ECO:0000256" key="16">
    <source>
        <dbReference type="SAM" id="Phobius"/>
    </source>
</evidence>
<evidence type="ECO:0000256" key="6">
    <source>
        <dbReference type="ARBA" id="ARBA00019988"/>
    </source>
</evidence>
<keyword evidence="9 16" id="KW-0812">Transmembrane</keyword>
<keyword evidence="8" id="KW-0808">Transferase</keyword>
<evidence type="ECO:0000256" key="9">
    <source>
        <dbReference type="ARBA" id="ARBA00022692"/>
    </source>
</evidence>
<dbReference type="GO" id="GO:0006679">
    <property type="term" value="P:glucosylceramide biosynthetic process"/>
    <property type="evidence" value="ECO:0007669"/>
    <property type="project" value="TreeGrafter"/>
</dbReference>
<feature type="transmembrane region" description="Helical" evidence="16">
    <location>
        <begin position="361"/>
        <end position="384"/>
    </location>
</feature>
<evidence type="ECO:0000256" key="3">
    <source>
        <dbReference type="ARBA" id="ARBA00004991"/>
    </source>
</evidence>